<dbReference type="OrthoDB" id="29105at2759"/>
<feature type="domain" description="OST48 N-terminal" evidence="9">
    <location>
        <begin position="28"/>
        <end position="289"/>
    </location>
</feature>
<evidence type="ECO:0000256" key="3">
    <source>
        <dbReference type="ARBA" id="ARBA00008743"/>
    </source>
</evidence>
<dbReference type="Pfam" id="PF23358">
    <property type="entry name" value="OST48_MD"/>
    <property type="match status" value="1"/>
</dbReference>
<dbReference type="PANTHER" id="PTHR10830">
    <property type="entry name" value="DOLICHYL-DIPHOSPHOOLIGOSACCHARIDE--PROTEIN GLYCOSYLTRANSFERASE 48 KDA SUBUNIT"/>
    <property type="match status" value="1"/>
</dbReference>
<keyword evidence="4 8" id="KW-0812">Transmembrane</keyword>
<keyword evidence="6 8" id="KW-1133">Transmembrane helix</keyword>
<keyword evidence="8" id="KW-0732">Signal</keyword>
<reference evidence="11 12" key="1">
    <citation type="journal article" date="2019" name="Nat. Ecol. Evol.">
        <title>Megaphylogeny resolves global patterns of mushroom evolution.</title>
        <authorList>
            <person name="Varga T."/>
            <person name="Krizsan K."/>
            <person name="Foldi C."/>
            <person name="Dima B."/>
            <person name="Sanchez-Garcia M."/>
            <person name="Sanchez-Ramirez S."/>
            <person name="Szollosi G.J."/>
            <person name="Szarkandi J.G."/>
            <person name="Papp V."/>
            <person name="Albert L."/>
            <person name="Andreopoulos W."/>
            <person name="Angelini C."/>
            <person name="Antonin V."/>
            <person name="Barry K.W."/>
            <person name="Bougher N.L."/>
            <person name="Buchanan P."/>
            <person name="Buyck B."/>
            <person name="Bense V."/>
            <person name="Catcheside P."/>
            <person name="Chovatia M."/>
            <person name="Cooper J."/>
            <person name="Damon W."/>
            <person name="Desjardin D."/>
            <person name="Finy P."/>
            <person name="Geml J."/>
            <person name="Haridas S."/>
            <person name="Hughes K."/>
            <person name="Justo A."/>
            <person name="Karasinski D."/>
            <person name="Kautmanova I."/>
            <person name="Kiss B."/>
            <person name="Kocsube S."/>
            <person name="Kotiranta H."/>
            <person name="LaButti K.M."/>
            <person name="Lechner B.E."/>
            <person name="Liimatainen K."/>
            <person name="Lipzen A."/>
            <person name="Lukacs Z."/>
            <person name="Mihaltcheva S."/>
            <person name="Morgado L.N."/>
            <person name="Niskanen T."/>
            <person name="Noordeloos M.E."/>
            <person name="Ohm R.A."/>
            <person name="Ortiz-Santana B."/>
            <person name="Ovrebo C."/>
            <person name="Racz N."/>
            <person name="Riley R."/>
            <person name="Savchenko A."/>
            <person name="Shiryaev A."/>
            <person name="Soop K."/>
            <person name="Spirin V."/>
            <person name="Szebenyi C."/>
            <person name="Tomsovsky M."/>
            <person name="Tulloss R.E."/>
            <person name="Uehling J."/>
            <person name="Grigoriev I.V."/>
            <person name="Vagvolgyi C."/>
            <person name="Papp T."/>
            <person name="Martin F.M."/>
            <person name="Miettinen O."/>
            <person name="Hibbett D.S."/>
            <person name="Nagy L.G."/>
        </authorList>
    </citation>
    <scope>NUCLEOTIDE SEQUENCE [LARGE SCALE GENOMIC DNA]</scope>
    <source>
        <strain evidence="11 12">CBS 309.79</strain>
    </source>
</reference>
<keyword evidence="5 8" id="KW-0256">Endoplasmic reticulum</keyword>
<keyword evidence="12" id="KW-1185">Reference proteome</keyword>
<dbReference type="PANTHER" id="PTHR10830:SF0">
    <property type="entry name" value="DOLICHYL-DIPHOSPHOOLIGOSACCHARIDE--PROTEIN GLYCOSYLTRANSFERASE 48 KDA SUBUNIT"/>
    <property type="match status" value="1"/>
</dbReference>
<dbReference type="STRING" id="1884261.A0A5C3QKR6"/>
<gene>
    <name evidence="11" type="ORF">BDV98DRAFT_568398</name>
</gene>
<evidence type="ECO:0000256" key="2">
    <source>
        <dbReference type="ARBA" id="ARBA00004922"/>
    </source>
</evidence>
<comment type="subunit">
    <text evidence="8">Component of the oligosaccharyltransferase (OST) complex.</text>
</comment>
<dbReference type="Proteomes" id="UP000305067">
    <property type="component" value="Unassembled WGS sequence"/>
</dbReference>
<keyword evidence="11" id="KW-0808">Transferase</keyword>
<comment type="pathway">
    <text evidence="2 8">Protein modification; protein glycosylation.</text>
</comment>
<protein>
    <recommendedName>
        <fullName evidence="8">Dolichyl-diphosphooligosaccharide--protein glycosyltransferase subunit WBP1</fullName>
        <shortName evidence="8">Oligosaccharyl transferase subunit WBP1</shortName>
    </recommendedName>
</protein>
<comment type="function">
    <text evidence="8">Subunit of the oligosaccharyl transferase (OST) complex that catalyzes the initial transfer of a defined glycan (Glc(3)Man(9)GlcNAc(2) in eukaryotes) from the lipid carrier dolichol-pyrophosphate to an asparagine residue within an Asn-X-Ser/Thr consensus motif in nascent polypeptide chains, the first step in protein N-glycosylation. N-glycosylation occurs cotranslationally and the complex associates with the Sec61 complex at the channel-forming translocon complex that mediates protein translocation across the endoplasmic reticulum (ER).</text>
</comment>
<feature type="domain" description="OST48 middle" evidence="10">
    <location>
        <begin position="316"/>
        <end position="452"/>
    </location>
</feature>
<evidence type="ECO:0000256" key="6">
    <source>
        <dbReference type="ARBA" id="ARBA00022989"/>
    </source>
</evidence>
<proteinExistence type="inferred from homology"/>
<evidence type="ECO:0000259" key="9">
    <source>
        <dbReference type="Pfam" id="PF03345"/>
    </source>
</evidence>
<evidence type="ECO:0000259" key="10">
    <source>
        <dbReference type="Pfam" id="PF23358"/>
    </source>
</evidence>
<sequence length="463" mass="50339">MRSFSLLTALVLGLSAFVRAKSSQGDDVLVILDPKLNRDDYSLFFGGLEKDGYSLTFRAPKDVKPKIIKDDVPSFSHVILFTPETKGYASDITPQSLIHLLSLSTNLLITSSPKQTLLTALSSEFSLIPAPPSSPLLSHFPARSDPPTLLPIPVPDPIDPKSEYADHPLAIPPICSPHTKAVWYEGTAWALGNNPLLFPILRAPKESFVSDASGDEGAEGVVDAAEKGGEGLWAGSSLAVAAGFQTREGARVVWVGGVEVFSDRLAAKEIAPGVPSGNTRFTRDIAAWAFQESLVLRISHISHHLASSPPLVGSNTTNLPTQYTTNDKLTYTAHISIYNPSSSTWTPHVSLPSPQMAFTMLDPHILTTLSHSPSHAGTYTTTFRAPDRHGVFKFVLDYRRKGWTWLKSEEKVAVVPPRHDGYPRFLSAAWPYYAGAVSTSVGFVLFVVVWLSGEGRETRKKAE</sequence>
<evidence type="ECO:0000256" key="8">
    <source>
        <dbReference type="RuleBase" id="RU361142"/>
    </source>
</evidence>
<dbReference type="Pfam" id="PF03345">
    <property type="entry name" value="OST48_N"/>
    <property type="match status" value="1"/>
</dbReference>
<dbReference type="GO" id="GO:0008250">
    <property type="term" value="C:oligosaccharyltransferase complex"/>
    <property type="evidence" value="ECO:0007669"/>
    <property type="project" value="TreeGrafter"/>
</dbReference>
<comment type="subcellular location">
    <subcellularLocation>
        <location evidence="8">Endoplasmic reticulum membrane</location>
        <topology evidence="8">Single-pass type I membrane protein</topology>
    </subcellularLocation>
    <subcellularLocation>
        <location evidence="1">Membrane</location>
        <topology evidence="1">Single-pass type I membrane protein</topology>
    </subcellularLocation>
</comment>
<dbReference type="InterPro" id="IPR005013">
    <property type="entry name" value="DDOST_48_kDa_subunit"/>
</dbReference>
<name>A0A5C3QKR6_9AGAR</name>
<keyword evidence="7 8" id="KW-0472">Membrane</keyword>
<feature type="signal peptide" evidence="8">
    <location>
        <begin position="1"/>
        <end position="20"/>
    </location>
</feature>
<dbReference type="AlphaFoldDB" id="A0A5C3QKR6"/>
<accession>A0A5C3QKR6</accession>
<dbReference type="EMBL" id="ML178826">
    <property type="protein sequence ID" value="TFL01061.1"/>
    <property type="molecule type" value="Genomic_DNA"/>
</dbReference>
<feature type="transmembrane region" description="Helical" evidence="8">
    <location>
        <begin position="430"/>
        <end position="451"/>
    </location>
</feature>
<evidence type="ECO:0000313" key="11">
    <source>
        <dbReference type="EMBL" id="TFL01061.1"/>
    </source>
</evidence>
<evidence type="ECO:0000313" key="12">
    <source>
        <dbReference type="Proteomes" id="UP000305067"/>
    </source>
</evidence>
<organism evidence="11 12">
    <name type="scientific">Pterulicium gracile</name>
    <dbReference type="NCBI Taxonomy" id="1884261"/>
    <lineage>
        <taxon>Eukaryota</taxon>
        <taxon>Fungi</taxon>
        <taxon>Dikarya</taxon>
        <taxon>Basidiomycota</taxon>
        <taxon>Agaricomycotina</taxon>
        <taxon>Agaricomycetes</taxon>
        <taxon>Agaricomycetidae</taxon>
        <taxon>Agaricales</taxon>
        <taxon>Pleurotineae</taxon>
        <taxon>Pterulaceae</taxon>
        <taxon>Pterulicium</taxon>
    </lineage>
</organism>
<feature type="chain" id="PRO_5023155459" description="Dolichyl-diphosphooligosaccharide--protein glycosyltransferase subunit WBP1" evidence="8">
    <location>
        <begin position="21"/>
        <end position="463"/>
    </location>
</feature>
<dbReference type="InterPro" id="IPR055459">
    <property type="entry name" value="OST48_MD"/>
</dbReference>
<dbReference type="GO" id="GO:0018279">
    <property type="term" value="P:protein N-linked glycosylation via asparagine"/>
    <property type="evidence" value="ECO:0007669"/>
    <property type="project" value="UniProtKB-UniRule"/>
</dbReference>
<comment type="similarity">
    <text evidence="3 8">Belongs to the DDOST 48 kDa subunit family.</text>
</comment>
<dbReference type="InterPro" id="IPR055457">
    <property type="entry name" value="OST48_N"/>
</dbReference>
<evidence type="ECO:0000256" key="1">
    <source>
        <dbReference type="ARBA" id="ARBA00004479"/>
    </source>
</evidence>
<dbReference type="UniPathway" id="UPA00378"/>
<evidence type="ECO:0000256" key="5">
    <source>
        <dbReference type="ARBA" id="ARBA00022824"/>
    </source>
</evidence>
<dbReference type="GO" id="GO:0016740">
    <property type="term" value="F:transferase activity"/>
    <property type="evidence" value="ECO:0007669"/>
    <property type="project" value="UniProtKB-KW"/>
</dbReference>
<evidence type="ECO:0000256" key="4">
    <source>
        <dbReference type="ARBA" id="ARBA00022692"/>
    </source>
</evidence>
<evidence type="ECO:0000256" key="7">
    <source>
        <dbReference type="ARBA" id="ARBA00023136"/>
    </source>
</evidence>